<name>A0A3N4IUS7_9PEZI</name>
<accession>A0A3N4IUS7</accession>
<protein>
    <submittedName>
        <fullName evidence="1">Uncharacterized protein</fullName>
    </submittedName>
</protein>
<dbReference type="EMBL" id="ML120874">
    <property type="protein sequence ID" value="RPA88518.1"/>
    <property type="molecule type" value="Genomic_DNA"/>
</dbReference>
<organism evidence="1 2">
    <name type="scientific">Choiromyces venosus 120613-1</name>
    <dbReference type="NCBI Taxonomy" id="1336337"/>
    <lineage>
        <taxon>Eukaryota</taxon>
        <taxon>Fungi</taxon>
        <taxon>Dikarya</taxon>
        <taxon>Ascomycota</taxon>
        <taxon>Pezizomycotina</taxon>
        <taxon>Pezizomycetes</taxon>
        <taxon>Pezizales</taxon>
        <taxon>Tuberaceae</taxon>
        <taxon>Choiromyces</taxon>
    </lineage>
</organism>
<dbReference type="AlphaFoldDB" id="A0A3N4IUS7"/>
<dbReference type="Proteomes" id="UP000276215">
    <property type="component" value="Unassembled WGS sequence"/>
</dbReference>
<proteinExistence type="predicted"/>
<evidence type="ECO:0000313" key="1">
    <source>
        <dbReference type="EMBL" id="RPA88518.1"/>
    </source>
</evidence>
<reference evidence="1 2" key="1">
    <citation type="journal article" date="2018" name="Nat. Ecol. Evol.">
        <title>Pezizomycetes genomes reveal the molecular basis of ectomycorrhizal truffle lifestyle.</title>
        <authorList>
            <person name="Murat C."/>
            <person name="Payen T."/>
            <person name="Noel B."/>
            <person name="Kuo A."/>
            <person name="Morin E."/>
            <person name="Chen J."/>
            <person name="Kohler A."/>
            <person name="Krizsan K."/>
            <person name="Balestrini R."/>
            <person name="Da Silva C."/>
            <person name="Montanini B."/>
            <person name="Hainaut M."/>
            <person name="Levati E."/>
            <person name="Barry K.W."/>
            <person name="Belfiori B."/>
            <person name="Cichocki N."/>
            <person name="Clum A."/>
            <person name="Dockter R.B."/>
            <person name="Fauchery L."/>
            <person name="Guy J."/>
            <person name="Iotti M."/>
            <person name="Le Tacon F."/>
            <person name="Lindquist E.A."/>
            <person name="Lipzen A."/>
            <person name="Malagnac F."/>
            <person name="Mello A."/>
            <person name="Molinier V."/>
            <person name="Miyauchi S."/>
            <person name="Poulain J."/>
            <person name="Riccioni C."/>
            <person name="Rubini A."/>
            <person name="Sitrit Y."/>
            <person name="Splivallo R."/>
            <person name="Traeger S."/>
            <person name="Wang M."/>
            <person name="Zifcakova L."/>
            <person name="Wipf D."/>
            <person name="Zambonelli A."/>
            <person name="Paolocci F."/>
            <person name="Nowrousian M."/>
            <person name="Ottonello S."/>
            <person name="Baldrian P."/>
            <person name="Spatafora J.W."/>
            <person name="Henrissat B."/>
            <person name="Nagy L.G."/>
            <person name="Aury J.M."/>
            <person name="Wincker P."/>
            <person name="Grigoriev I.V."/>
            <person name="Bonfante P."/>
            <person name="Martin F.M."/>
        </authorList>
    </citation>
    <scope>NUCLEOTIDE SEQUENCE [LARGE SCALE GENOMIC DNA]</scope>
    <source>
        <strain evidence="1 2">120613-1</strain>
    </source>
</reference>
<evidence type="ECO:0000313" key="2">
    <source>
        <dbReference type="Proteomes" id="UP000276215"/>
    </source>
</evidence>
<gene>
    <name evidence="1" type="ORF">L873DRAFT_1796609</name>
</gene>
<sequence>MEMKHVETNATKKFVLVGKSYYPLLDKLPLSTIVKNLDLEKIPQTFSCYIEENTSIKQHLRISHPKIITDICTGFDTEYVPIDIHKNKLLSAQISITGYLKLYIPLVRDYEFEGVNTLTSETYIKTAPKFEELASVRNFIRNQIKETRVLKQPNHDNIMKQICNYFIKNDELIDNFNRNDQGYIFQFKKSPIVNKFIIAEADETLTLKFKTLLNLIHTSFDLGKEKEELFNTISTINFTNNNNQEVGFDSKVNSPWNSRTLKQYEIETIKLSNYRNDELSMVNNKKELKYGEFIVDRNNNKVKINFINNDYLYAHYNAADLDILKKGFTSLSKPIKIGGFKVYIRDTKALSSAAAGTLEAVGKAHGLTKTNIAVPN</sequence>
<dbReference type="OrthoDB" id="5503953at2759"/>
<keyword evidence="2" id="KW-1185">Reference proteome</keyword>